<dbReference type="EMBL" id="LS480641">
    <property type="protein sequence ID" value="SPT19874.1"/>
    <property type="molecule type" value="Genomic_DNA"/>
</dbReference>
<sequence>MCNYTGRKDDPLRHSPNDLPEDVIDDMTNSLLNESLADCGRTGLSPFCKANPASAANYKFWKVKYDHEAAKKARKVKKAARRAAPRKKGSKPSASDLLHLEDTSESEEDTGASHEAIEERQIYESRRQTRTSKDAHLSSGLPEASRKRRTECTSKASKRAKKNKPAEEPVLTEPDASAHEPPSAPAPETSTAPSDEQVMEGSDNPEIPSPAHPDDPDVVITRTEFVEPGRPTVLARCSAKEELLERHRAMLDITDYANLSIGDIVSGYINQVHNSRDLEIDMVKQIQQKSKV</sequence>
<dbReference type="AlphaFoldDB" id="A0A7H4LMN6"/>
<evidence type="ECO:0000313" key="3">
    <source>
        <dbReference type="Proteomes" id="UP000280104"/>
    </source>
</evidence>
<evidence type="ECO:0000256" key="1">
    <source>
        <dbReference type="SAM" id="MobiDB-lite"/>
    </source>
</evidence>
<feature type="region of interest" description="Disordered" evidence="1">
    <location>
        <begin position="71"/>
        <end position="217"/>
    </location>
</feature>
<proteinExistence type="predicted"/>
<feature type="compositionally biased region" description="Basic and acidic residues" evidence="1">
    <location>
        <begin position="1"/>
        <end position="16"/>
    </location>
</feature>
<name>A0A7H4LMN6_WHEAT</name>
<reference evidence="2 3" key="1">
    <citation type="submission" date="2018-05" db="EMBL/GenBank/DDBJ databases">
        <authorList>
            <person name="Thind KAUR A."/>
        </authorList>
    </citation>
    <scope>NUCLEOTIDE SEQUENCE [LARGE SCALE GENOMIC DNA]</scope>
</reference>
<feature type="compositionally biased region" description="Basic residues" evidence="1">
    <location>
        <begin position="72"/>
        <end position="90"/>
    </location>
</feature>
<feature type="compositionally biased region" description="Low complexity" evidence="1">
    <location>
        <begin position="186"/>
        <end position="195"/>
    </location>
</feature>
<accession>A0A7H4LMN6</accession>
<feature type="compositionally biased region" description="Basic and acidic residues" evidence="1">
    <location>
        <begin position="111"/>
        <end position="136"/>
    </location>
</feature>
<evidence type="ECO:0000313" key="2">
    <source>
        <dbReference type="EMBL" id="SPT19874.1"/>
    </source>
</evidence>
<dbReference type="Proteomes" id="UP000280104">
    <property type="component" value="Chromosome II"/>
</dbReference>
<gene>
    <name evidence="2" type="ORF">CAMPLR22A2D_LOCUS4500</name>
</gene>
<feature type="region of interest" description="Disordered" evidence="1">
    <location>
        <begin position="1"/>
        <end position="23"/>
    </location>
</feature>
<protein>
    <submittedName>
        <fullName evidence="2">Uncharacterized protein</fullName>
    </submittedName>
</protein>
<organism evidence="2 3">
    <name type="scientific">Triticum aestivum</name>
    <name type="common">Wheat</name>
    <dbReference type="NCBI Taxonomy" id="4565"/>
    <lineage>
        <taxon>Eukaryota</taxon>
        <taxon>Viridiplantae</taxon>
        <taxon>Streptophyta</taxon>
        <taxon>Embryophyta</taxon>
        <taxon>Tracheophyta</taxon>
        <taxon>Spermatophyta</taxon>
        <taxon>Magnoliopsida</taxon>
        <taxon>Liliopsida</taxon>
        <taxon>Poales</taxon>
        <taxon>Poaceae</taxon>
        <taxon>BOP clade</taxon>
        <taxon>Pooideae</taxon>
        <taxon>Triticodae</taxon>
        <taxon>Triticeae</taxon>
        <taxon>Triticinae</taxon>
        <taxon>Triticum</taxon>
    </lineage>
</organism>